<dbReference type="Proteomes" id="UP001209570">
    <property type="component" value="Unassembled WGS sequence"/>
</dbReference>
<proteinExistence type="predicted"/>
<dbReference type="AlphaFoldDB" id="A0AAD5LFF0"/>
<feature type="region of interest" description="Disordered" evidence="1">
    <location>
        <begin position="41"/>
        <end position="120"/>
    </location>
</feature>
<organism evidence="2 3">
    <name type="scientific">Pythium insidiosum</name>
    <name type="common">Pythiosis disease agent</name>
    <dbReference type="NCBI Taxonomy" id="114742"/>
    <lineage>
        <taxon>Eukaryota</taxon>
        <taxon>Sar</taxon>
        <taxon>Stramenopiles</taxon>
        <taxon>Oomycota</taxon>
        <taxon>Peronosporomycetes</taxon>
        <taxon>Pythiales</taxon>
        <taxon>Pythiaceae</taxon>
        <taxon>Pythium</taxon>
    </lineage>
</organism>
<evidence type="ECO:0000313" key="3">
    <source>
        <dbReference type="Proteomes" id="UP001209570"/>
    </source>
</evidence>
<sequence length="354" mass="38021">MPGLRKETESRAAEAGGALKAIGSLFKRSKQLQLQRAPSLEDLAASAVDGEEDVVDDDDDDGGGNEADDDDERARVRAHRRRSHSGSLEPRGDSPGALSPGLRRDVDSNSTFDEANASADELRVELRRVRQVQSEAESAWRQENARLRQQLAAASHREVEHNARLRQYAERIELLENLQAFATTEPKAPQAPPTSDGANREPVGASPPSPPVERRSSRRQASSASFSTRAPDQESAAPLTSRERELLRLLIQIVGKDQVRDLLASSAAPTLQGPTHTAASALSPSELLRRRLVVQGRRASAAGETGVRSVAAIQSPSSPRASPRRSSSLGALASSPTGSRALQAARKYEMSAAM</sequence>
<protein>
    <submittedName>
        <fullName evidence="2">Uncharacterized protein</fullName>
    </submittedName>
</protein>
<reference evidence="2" key="1">
    <citation type="submission" date="2021-12" db="EMBL/GenBank/DDBJ databases">
        <title>Prjna785345.</title>
        <authorList>
            <person name="Rujirawat T."/>
            <person name="Krajaejun T."/>
        </authorList>
    </citation>
    <scope>NUCLEOTIDE SEQUENCE</scope>
    <source>
        <strain evidence="2">Pi057C3</strain>
    </source>
</reference>
<keyword evidence="3" id="KW-1185">Reference proteome</keyword>
<feature type="region of interest" description="Disordered" evidence="1">
    <location>
        <begin position="298"/>
        <end position="341"/>
    </location>
</feature>
<gene>
    <name evidence="2" type="ORF">P43SY_006213</name>
</gene>
<feature type="compositionally biased region" description="Low complexity" evidence="1">
    <location>
        <begin position="315"/>
        <end position="339"/>
    </location>
</feature>
<accession>A0AAD5LFF0</accession>
<feature type="compositionally biased region" description="Acidic residues" evidence="1">
    <location>
        <begin position="49"/>
        <end position="71"/>
    </location>
</feature>
<feature type="region of interest" description="Disordered" evidence="1">
    <location>
        <begin position="184"/>
        <end position="240"/>
    </location>
</feature>
<dbReference type="EMBL" id="JAKCXM010000307">
    <property type="protein sequence ID" value="KAJ0396170.1"/>
    <property type="molecule type" value="Genomic_DNA"/>
</dbReference>
<name>A0AAD5LFF0_PYTIN</name>
<evidence type="ECO:0000256" key="1">
    <source>
        <dbReference type="SAM" id="MobiDB-lite"/>
    </source>
</evidence>
<comment type="caution">
    <text evidence="2">The sequence shown here is derived from an EMBL/GenBank/DDBJ whole genome shotgun (WGS) entry which is preliminary data.</text>
</comment>
<evidence type="ECO:0000313" key="2">
    <source>
        <dbReference type="EMBL" id="KAJ0396170.1"/>
    </source>
</evidence>
<feature type="compositionally biased region" description="Low complexity" evidence="1">
    <location>
        <begin position="219"/>
        <end position="230"/>
    </location>
</feature>